<dbReference type="ESTHER" id="9gamm-c6n5t2">
    <property type="family name" value="6_AlphaBeta_hydrolase"/>
</dbReference>
<evidence type="ECO:0000313" key="3">
    <source>
        <dbReference type="Proteomes" id="UP000002770"/>
    </source>
</evidence>
<evidence type="ECO:0000259" key="1">
    <source>
        <dbReference type="Pfam" id="PF12697"/>
    </source>
</evidence>
<name>G9ESA5_9GAMM</name>
<dbReference type="InterPro" id="IPR000073">
    <property type="entry name" value="AB_hydrolase_1"/>
</dbReference>
<protein>
    <recommendedName>
        <fullName evidence="1">AB hydrolase-1 domain-containing protein</fullName>
    </recommendedName>
</protein>
<dbReference type="RefSeq" id="WP_006872061.1">
    <property type="nucleotide sequence ID" value="NZ_JH413843.1"/>
</dbReference>
<feature type="domain" description="AB hydrolase-1" evidence="1">
    <location>
        <begin position="77"/>
        <end position="186"/>
    </location>
</feature>
<dbReference type="PANTHER" id="PTHR42886">
    <property type="entry name" value="RE40534P-RELATED"/>
    <property type="match status" value="1"/>
</dbReference>
<dbReference type="AlphaFoldDB" id="G9ESA5"/>
<reference evidence="2 3" key="1">
    <citation type="journal article" date="2011" name="BMC Genomics">
        <title>Insight into cross-talk between intra-amoebal pathogens.</title>
        <authorList>
            <person name="Gimenez G."/>
            <person name="Bertelli C."/>
            <person name="Moliner C."/>
            <person name="Robert C."/>
            <person name="Raoult D."/>
            <person name="Fournier P.E."/>
            <person name="Greub G."/>
        </authorList>
    </citation>
    <scope>NUCLEOTIDE SEQUENCE [LARGE SCALE GENOMIC DNA]</scope>
    <source>
        <strain evidence="2 3">LLAP12</strain>
    </source>
</reference>
<evidence type="ECO:0000313" key="2">
    <source>
        <dbReference type="EMBL" id="EHL29886.1"/>
    </source>
</evidence>
<proteinExistence type="predicted"/>
<dbReference type="EMBL" id="JH413843">
    <property type="protein sequence ID" value="EHL29886.1"/>
    <property type="molecule type" value="Genomic_DNA"/>
</dbReference>
<dbReference type="Proteomes" id="UP000002770">
    <property type="component" value="Unassembled WGS sequence"/>
</dbReference>
<dbReference type="InParanoid" id="G9ESA5"/>
<sequence length="287" mass="32769">MITASLAHVKDMLHAQFCYQVFITPIHFPIEKEYRDFAKRACELLEIKRSEVIHAEHPRHHVLHHFTPQGNTNGKKILITHGWMSRAAYMVRLSDALHQQGYEVYAIDFPAHGEAKGLQLPWIDAVAVIKETLNQYGPFYGVIGHSFGGSMLLNTLNIAGQLPDWQLKHKPERAVLIASPTQMRGPVNHVAKKLKLSGQGYLYLRNLVQDQAKINLSRVRLHHFVSQNPNIPFLCIHGGLDETINPKESIRFCRTYQNADLRILPDANHVSVLMDERVEHLVCDFLK</sequence>
<dbReference type="OrthoDB" id="9785847at2"/>
<keyword evidence="3" id="KW-1185">Reference proteome</keyword>
<dbReference type="eggNOG" id="COG1073">
    <property type="taxonomic scope" value="Bacteria"/>
</dbReference>
<dbReference type="STRING" id="658187.LDG_8178"/>
<organism evidence="2 3">
    <name type="scientific">Legionella drancourtii LLAP12</name>
    <dbReference type="NCBI Taxonomy" id="658187"/>
    <lineage>
        <taxon>Bacteria</taxon>
        <taxon>Pseudomonadati</taxon>
        <taxon>Pseudomonadota</taxon>
        <taxon>Gammaproteobacteria</taxon>
        <taxon>Legionellales</taxon>
        <taxon>Legionellaceae</taxon>
        <taxon>Legionella</taxon>
    </lineage>
</organism>
<dbReference type="HOGENOM" id="CLU_072027_0_0_6"/>
<dbReference type="InterPro" id="IPR029058">
    <property type="entry name" value="AB_hydrolase_fold"/>
</dbReference>
<accession>G9ESA5</accession>
<dbReference type="Pfam" id="PF12697">
    <property type="entry name" value="Abhydrolase_6"/>
    <property type="match status" value="1"/>
</dbReference>
<gene>
    <name evidence="2" type="ORF">LDG_8178</name>
</gene>
<dbReference type="SUPFAM" id="SSF53474">
    <property type="entry name" value="alpha/beta-Hydrolases"/>
    <property type="match status" value="1"/>
</dbReference>
<dbReference type="PANTHER" id="PTHR42886:SF29">
    <property type="entry name" value="PUMMELIG, ISOFORM A"/>
    <property type="match status" value="1"/>
</dbReference>
<dbReference type="Gene3D" id="3.40.50.1820">
    <property type="entry name" value="alpha/beta hydrolase"/>
    <property type="match status" value="1"/>
</dbReference>